<accession>A0AAV5VSP3</accession>
<dbReference type="Gene3D" id="1.20.80.10">
    <property type="match status" value="1"/>
</dbReference>
<proteinExistence type="predicted"/>
<dbReference type="PRINTS" id="PR01415">
    <property type="entry name" value="ANKYRIN"/>
</dbReference>
<feature type="compositionally biased region" description="Acidic residues" evidence="6">
    <location>
        <begin position="44"/>
        <end position="60"/>
    </location>
</feature>
<name>A0AAV5VSP3_9BILA</name>
<dbReference type="SMART" id="SM00248">
    <property type="entry name" value="ANK"/>
    <property type="match status" value="2"/>
</dbReference>
<comment type="caution">
    <text evidence="8">The sequence shown here is derived from an EMBL/GenBank/DDBJ whole genome shotgun (WGS) entry which is preliminary data.</text>
</comment>
<evidence type="ECO:0000259" key="7">
    <source>
        <dbReference type="PROSITE" id="PS51228"/>
    </source>
</evidence>
<dbReference type="PROSITE" id="PS50297">
    <property type="entry name" value="ANK_REP_REGION"/>
    <property type="match status" value="2"/>
</dbReference>
<dbReference type="Pfam" id="PF00887">
    <property type="entry name" value="ACBP"/>
    <property type="match status" value="1"/>
</dbReference>
<dbReference type="InterPro" id="IPR002110">
    <property type="entry name" value="Ankyrin_rpt"/>
</dbReference>
<dbReference type="PANTHER" id="PTHR24119:SF0">
    <property type="entry name" value="ACYL-COA-BINDING DOMAIN-CONTAINING PROTEIN 6"/>
    <property type="match status" value="1"/>
</dbReference>
<dbReference type="SUPFAM" id="SSF47027">
    <property type="entry name" value="Acyl-CoA binding protein"/>
    <property type="match status" value="1"/>
</dbReference>
<reference evidence="8" key="1">
    <citation type="submission" date="2023-10" db="EMBL/GenBank/DDBJ databases">
        <title>Genome assembly of Pristionchus species.</title>
        <authorList>
            <person name="Yoshida K."/>
            <person name="Sommer R.J."/>
        </authorList>
    </citation>
    <scope>NUCLEOTIDE SEQUENCE</scope>
    <source>
        <strain evidence="8">RS5133</strain>
    </source>
</reference>
<keyword evidence="3 5" id="KW-0040">ANK repeat</keyword>
<dbReference type="Gene3D" id="1.25.40.20">
    <property type="entry name" value="Ankyrin repeat-containing domain"/>
    <property type="match status" value="1"/>
</dbReference>
<dbReference type="PROSITE" id="PS50088">
    <property type="entry name" value="ANK_REPEAT"/>
    <property type="match status" value="2"/>
</dbReference>
<dbReference type="InterPro" id="IPR036770">
    <property type="entry name" value="Ankyrin_rpt-contain_sf"/>
</dbReference>
<dbReference type="PANTHER" id="PTHR24119">
    <property type="entry name" value="ACYL-COA-BINDING DOMAIN-CONTAINING PROTEIN 6"/>
    <property type="match status" value="1"/>
</dbReference>
<organism evidence="8 9">
    <name type="scientific">Pristionchus fissidentatus</name>
    <dbReference type="NCBI Taxonomy" id="1538716"/>
    <lineage>
        <taxon>Eukaryota</taxon>
        <taxon>Metazoa</taxon>
        <taxon>Ecdysozoa</taxon>
        <taxon>Nematoda</taxon>
        <taxon>Chromadorea</taxon>
        <taxon>Rhabditida</taxon>
        <taxon>Rhabditina</taxon>
        <taxon>Diplogasteromorpha</taxon>
        <taxon>Diplogasteroidea</taxon>
        <taxon>Neodiplogasteridae</taxon>
        <taxon>Pristionchus</taxon>
    </lineage>
</organism>
<dbReference type="Proteomes" id="UP001432322">
    <property type="component" value="Unassembled WGS sequence"/>
</dbReference>
<evidence type="ECO:0000256" key="1">
    <source>
        <dbReference type="ARBA" id="ARBA00018419"/>
    </source>
</evidence>
<dbReference type="Pfam" id="PF12796">
    <property type="entry name" value="Ank_2"/>
    <property type="match status" value="1"/>
</dbReference>
<feature type="domain" description="ACB" evidence="7">
    <location>
        <begin position="65"/>
        <end position="151"/>
    </location>
</feature>
<gene>
    <name evidence="8" type="ORF">PFISCL1PPCAC_12339</name>
</gene>
<feature type="compositionally biased region" description="Basic and acidic residues" evidence="6">
    <location>
        <begin position="20"/>
        <end position="37"/>
    </location>
</feature>
<evidence type="ECO:0000256" key="4">
    <source>
        <dbReference type="ARBA" id="ARBA00023121"/>
    </source>
</evidence>
<feature type="repeat" description="ANK" evidence="5">
    <location>
        <begin position="257"/>
        <end position="289"/>
    </location>
</feature>
<dbReference type="EMBL" id="BTSY01000003">
    <property type="protein sequence ID" value="GMT21042.1"/>
    <property type="molecule type" value="Genomic_DNA"/>
</dbReference>
<keyword evidence="2" id="KW-0677">Repeat</keyword>
<evidence type="ECO:0000256" key="5">
    <source>
        <dbReference type="PROSITE-ProRule" id="PRU00023"/>
    </source>
</evidence>
<evidence type="ECO:0000256" key="3">
    <source>
        <dbReference type="ARBA" id="ARBA00023043"/>
    </source>
</evidence>
<dbReference type="SUPFAM" id="SSF48403">
    <property type="entry name" value="Ankyrin repeat"/>
    <property type="match status" value="1"/>
</dbReference>
<protein>
    <recommendedName>
        <fullName evidence="1">Acyl-CoA-binding domain-containing protein 6</fullName>
    </recommendedName>
</protein>
<dbReference type="PROSITE" id="PS51228">
    <property type="entry name" value="ACB_2"/>
    <property type="match status" value="1"/>
</dbReference>
<dbReference type="GO" id="GO:0000062">
    <property type="term" value="F:fatty-acyl-CoA binding"/>
    <property type="evidence" value="ECO:0007669"/>
    <property type="project" value="InterPro"/>
</dbReference>
<keyword evidence="9" id="KW-1185">Reference proteome</keyword>
<feature type="region of interest" description="Disordered" evidence="6">
    <location>
        <begin position="20"/>
        <end position="60"/>
    </location>
</feature>
<feature type="non-terminal residue" evidence="8">
    <location>
        <position position="1"/>
    </location>
</feature>
<dbReference type="InterPro" id="IPR014352">
    <property type="entry name" value="FERM/acyl-CoA-bd_prot_sf"/>
</dbReference>
<sequence>DFQATVMFASVLASWWWGSREKREEEASRRGTVAEEKKKKKPVDDDDDIFSSEEEEENDEEMVEIRRRFRAAASFLPTVTDQLAQPLLLRMYGLYKAATAGPARDTDKPSIWDQKGRTKFAAWQAVSKMNKREAMHAYADELEDAGVGFDPSATPSTSRGGGFGVRISRPTMGGGEAGGDMAETPDSMEWSLWVTAAKTDDKETIERVHALNPEILMKKEDDTGLTALHWAADSGAVAVTRYLLEICPETISQLDVEGNQPLHLASLCGYMEVARILLDAGASPSIKNYERESALDIASSAAMKEMLRAKMRELGEDDDE</sequence>
<keyword evidence="4" id="KW-0446">Lipid-binding</keyword>
<evidence type="ECO:0000313" key="8">
    <source>
        <dbReference type="EMBL" id="GMT21042.1"/>
    </source>
</evidence>
<evidence type="ECO:0000313" key="9">
    <source>
        <dbReference type="Proteomes" id="UP001432322"/>
    </source>
</evidence>
<evidence type="ECO:0000256" key="2">
    <source>
        <dbReference type="ARBA" id="ARBA00022737"/>
    </source>
</evidence>
<dbReference type="InterPro" id="IPR035984">
    <property type="entry name" value="Acyl-CoA-binding_sf"/>
</dbReference>
<evidence type="ECO:0000256" key="6">
    <source>
        <dbReference type="SAM" id="MobiDB-lite"/>
    </source>
</evidence>
<dbReference type="InterPro" id="IPR000582">
    <property type="entry name" value="Acyl-CoA-binding_protein"/>
</dbReference>
<dbReference type="PRINTS" id="PR00689">
    <property type="entry name" value="ACOABINDINGP"/>
</dbReference>
<dbReference type="AlphaFoldDB" id="A0AAV5VSP3"/>
<feature type="repeat" description="ANK" evidence="5">
    <location>
        <begin position="223"/>
        <end position="245"/>
    </location>
</feature>